<evidence type="ECO:0000313" key="2">
    <source>
        <dbReference type="Proteomes" id="UP001344251"/>
    </source>
</evidence>
<name>A0ABZ1FLW4_9ACTN</name>
<protein>
    <submittedName>
        <fullName evidence="1">Uncharacterized protein</fullName>
    </submittedName>
</protein>
<accession>A0ABZ1FLW4</accession>
<dbReference type="RefSeq" id="WP_326621045.1">
    <property type="nucleotide sequence ID" value="NZ_CP109106.1"/>
</dbReference>
<dbReference type="Proteomes" id="UP001344251">
    <property type="component" value="Chromosome"/>
</dbReference>
<gene>
    <name evidence="1" type="ORF">OG863_27790</name>
</gene>
<dbReference type="EMBL" id="CP109106">
    <property type="protein sequence ID" value="WSB71437.1"/>
    <property type="molecule type" value="Genomic_DNA"/>
</dbReference>
<reference evidence="1 2" key="1">
    <citation type="submission" date="2022-10" db="EMBL/GenBank/DDBJ databases">
        <title>The complete genomes of actinobacterial strains from the NBC collection.</title>
        <authorList>
            <person name="Joergensen T.S."/>
            <person name="Alvarez Arevalo M."/>
            <person name="Sterndorff E.B."/>
            <person name="Faurdal D."/>
            <person name="Vuksanovic O."/>
            <person name="Mourched A.-S."/>
            <person name="Charusanti P."/>
            <person name="Shaw S."/>
            <person name="Blin K."/>
            <person name="Weber T."/>
        </authorList>
    </citation>
    <scope>NUCLEOTIDE SEQUENCE [LARGE SCALE GENOMIC DNA]</scope>
    <source>
        <strain evidence="1 2">NBC 01774</strain>
    </source>
</reference>
<sequence>MPGSDDELSDWVLLHPDPDPNADYRPGFAGGRLGCLAVMRWVGWGIVTEPLPGGVLAACHPDYRDNPISC</sequence>
<evidence type="ECO:0000313" key="1">
    <source>
        <dbReference type="EMBL" id="WSB71437.1"/>
    </source>
</evidence>
<keyword evidence="2" id="KW-1185">Reference proteome</keyword>
<proteinExistence type="predicted"/>
<organism evidence="1 2">
    <name type="scientific">Streptomyces decoyicus</name>
    <dbReference type="NCBI Taxonomy" id="249567"/>
    <lineage>
        <taxon>Bacteria</taxon>
        <taxon>Bacillati</taxon>
        <taxon>Actinomycetota</taxon>
        <taxon>Actinomycetes</taxon>
        <taxon>Kitasatosporales</taxon>
        <taxon>Streptomycetaceae</taxon>
        <taxon>Streptomyces</taxon>
    </lineage>
</organism>